<keyword evidence="6" id="KW-0175">Coiled coil</keyword>
<reference evidence="10" key="1">
    <citation type="submission" date="2008-07" db="EMBL/GenBank/DDBJ databases">
        <title>Annotation of Ajellomyces capsulatus strain H88.</title>
        <authorList>
            <person name="Champion M."/>
            <person name="Cuomo C."/>
            <person name="Ma L.-J."/>
            <person name="Henn M.R."/>
            <person name="Sil A."/>
            <person name="Goldman B."/>
            <person name="Young S.K."/>
            <person name="Kodira C.D."/>
            <person name="Zeng Q."/>
            <person name="Koehrsen M."/>
            <person name="Alvarado L."/>
            <person name="Berlin A."/>
            <person name="Borenstein D."/>
            <person name="Chen Z."/>
            <person name="Engels R."/>
            <person name="Freedman E."/>
            <person name="Gellesch M."/>
            <person name="Goldberg J."/>
            <person name="Griggs A."/>
            <person name="Gujja S."/>
            <person name="Heiman D."/>
            <person name="Hepburn T."/>
            <person name="Howarth C."/>
            <person name="Jen D."/>
            <person name="Larson L."/>
            <person name="Lewis B."/>
            <person name="Mehta T."/>
            <person name="Park D."/>
            <person name="Pearson M."/>
            <person name="Roberts A."/>
            <person name="Saif S."/>
            <person name="Shea T."/>
            <person name="Shenoy N."/>
            <person name="Sisk P."/>
            <person name="Stolte C."/>
            <person name="Sykes S."/>
            <person name="Walk T."/>
            <person name="White J."/>
            <person name="Yandava C."/>
            <person name="Klein B."/>
            <person name="McEwen J.G."/>
            <person name="Puccia R."/>
            <person name="Goldman G.H."/>
            <person name="Felipe M.S."/>
            <person name="Nino-Vega G."/>
            <person name="San-Blas G."/>
            <person name="Taylor J."/>
            <person name="Mendoza L."/>
            <person name="Galagan J."/>
            <person name="Nusbaum C."/>
            <person name="Birren B."/>
        </authorList>
    </citation>
    <scope>NUCLEOTIDE SEQUENCE [LARGE SCALE GENOMIC DNA]</scope>
    <source>
        <strain evidence="10">H88</strain>
    </source>
</reference>
<sequence>MAATIPASSAPTQPRHNPSLSLERRDTSNSNINAAPSGLHVCDFDASLYSQNQYQSLPPFTASSVPTAPPATSNLPSASSPSLGSIHSSTSARGLSSPLACPRYQQKHDISNQLSGVDDISPVNYHLSPDSLFPLSTEGSVSHAPNATAATIAPTSPWLDLLEPNHNNLGRGDQSLSSSLLLSSGINLQAKAASTLSNPPSDSPVPAALAECSLLYPDSKGNALDIDESLFSTLQGGLTIIFPLVELWLCTCFSFNALNFSDAFAMQIPPDTQIYLPDFNHPPNNAQQYYLPTSQSIHNQDINHLQHLESHVAIPSQSHSQVPTQHVQEYHSFPQSPAPITRAGPDPTTNSRQSSPPSTRTSRSPTAVTTATPADHVADKRRRNTLAARRFRQKQHDRVAELERALESVCKERDELKMQAARWEGEVVALRGMLRRRDFKD</sequence>
<dbReference type="Pfam" id="PF07716">
    <property type="entry name" value="bZIP_2"/>
    <property type="match status" value="1"/>
</dbReference>
<organism evidence="10">
    <name type="scientific">Ajellomyces capsulatus (strain H88)</name>
    <name type="common">Darling's disease fungus</name>
    <name type="synonym">Histoplasma capsulatum</name>
    <dbReference type="NCBI Taxonomy" id="544711"/>
    <lineage>
        <taxon>Eukaryota</taxon>
        <taxon>Fungi</taxon>
        <taxon>Dikarya</taxon>
        <taxon>Ascomycota</taxon>
        <taxon>Pezizomycotina</taxon>
        <taxon>Eurotiomycetes</taxon>
        <taxon>Eurotiomycetidae</taxon>
        <taxon>Onygenales</taxon>
        <taxon>Ajellomycetaceae</taxon>
        <taxon>Histoplasma</taxon>
    </lineage>
</organism>
<name>F0UUV6_AJEC8</name>
<dbReference type="SMART" id="SM00338">
    <property type="entry name" value="BRLZ"/>
    <property type="match status" value="1"/>
</dbReference>
<evidence type="ECO:0000259" key="8">
    <source>
        <dbReference type="PROSITE" id="PS50217"/>
    </source>
</evidence>
<dbReference type="VEuPathDB" id="FungiDB:I7I53_11682"/>
<accession>F0UUV6</accession>
<feature type="compositionally biased region" description="Low complexity" evidence="7">
    <location>
        <begin position="347"/>
        <end position="374"/>
    </location>
</feature>
<dbReference type="PANTHER" id="PTHR13044:SF14">
    <property type="entry name" value="CRYPTOCEPHAL, ISOFORM A"/>
    <property type="match status" value="1"/>
</dbReference>
<gene>
    <name evidence="9" type="ORF">HCEG_08898</name>
</gene>
<dbReference type="STRING" id="544711.F0UUV6"/>
<dbReference type="InterPro" id="IPR046347">
    <property type="entry name" value="bZIP_sf"/>
</dbReference>
<evidence type="ECO:0000256" key="2">
    <source>
        <dbReference type="ARBA" id="ARBA00023015"/>
    </source>
</evidence>
<evidence type="ECO:0000256" key="4">
    <source>
        <dbReference type="ARBA" id="ARBA00023163"/>
    </source>
</evidence>
<evidence type="ECO:0000256" key="1">
    <source>
        <dbReference type="ARBA" id="ARBA00004123"/>
    </source>
</evidence>
<evidence type="ECO:0000256" key="3">
    <source>
        <dbReference type="ARBA" id="ARBA00023125"/>
    </source>
</evidence>
<protein>
    <recommendedName>
        <fullName evidence="8">BZIP domain-containing protein</fullName>
    </recommendedName>
</protein>
<feature type="coiled-coil region" evidence="6">
    <location>
        <begin position="392"/>
        <end position="426"/>
    </location>
</feature>
<evidence type="ECO:0000256" key="5">
    <source>
        <dbReference type="ARBA" id="ARBA00023242"/>
    </source>
</evidence>
<feature type="region of interest" description="Disordered" evidence="7">
    <location>
        <begin position="1"/>
        <end position="35"/>
    </location>
</feature>
<dbReference type="EMBL" id="DS990643">
    <property type="protein sequence ID" value="EGC49683.1"/>
    <property type="molecule type" value="Genomic_DNA"/>
</dbReference>
<evidence type="ECO:0000256" key="7">
    <source>
        <dbReference type="SAM" id="MobiDB-lite"/>
    </source>
</evidence>
<dbReference type="AlphaFoldDB" id="F0UUV6"/>
<dbReference type="SUPFAM" id="SSF57959">
    <property type="entry name" value="Leucine zipper domain"/>
    <property type="match status" value="1"/>
</dbReference>
<keyword evidence="2" id="KW-0805">Transcription regulation</keyword>
<proteinExistence type="predicted"/>
<feature type="compositionally biased region" description="Polar residues" evidence="7">
    <location>
        <begin position="1"/>
        <end position="20"/>
    </location>
</feature>
<feature type="domain" description="BZIP" evidence="8">
    <location>
        <begin position="380"/>
        <end position="437"/>
    </location>
</feature>
<dbReference type="GO" id="GO:0000977">
    <property type="term" value="F:RNA polymerase II transcription regulatory region sequence-specific DNA binding"/>
    <property type="evidence" value="ECO:0007669"/>
    <property type="project" value="TreeGrafter"/>
</dbReference>
<dbReference type="InterPro" id="IPR004827">
    <property type="entry name" value="bZIP"/>
</dbReference>
<dbReference type="OMA" id="CRRNAGH"/>
<dbReference type="PANTHER" id="PTHR13044">
    <property type="entry name" value="ACTIVATING TRANSCRIPTION FACTOR ATF 4/5"/>
    <property type="match status" value="1"/>
</dbReference>
<dbReference type="CDD" id="cd12193">
    <property type="entry name" value="bZIP_GCN4"/>
    <property type="match status" value="1"/>
</dbReference>
<evidence type="ECO:0000313" key="9">
    <source>
        <dbReference type="EMBL" id="EGC49683.1"/>
    </source>
</evidence>
<evidence type="ECO:0000256" key="6">
    <source>
        <dbReference type="SAM" id="Coils"/>
    </source>
</evidence>
<feature type="compositionally biased region" description="Polar residues" evidence="7">
    <location>
        <begin position="60"/>
        <end position="94"/>
    </location>
</feature>
<dbReference type="PROSITE" id="PS00036">
    <property type="entry name" value="BZIP_BASIC"/>
    <property type="match status" value="1"/>
</dbReference>
<dbReference type="Gene3D" id="3.30.160.60">
    <property type="entry name" value="Classic Zinc Finger"/>
    <property type="match status" value="1"/>
</dbReference>
<dbReference type="GO" id="GO:0001228">
    <property type="term" value="F:DNA-binding transcription activator activity, RNA polymerase II-specific"/>
    <property type="evidence" value="ECO:0007669"/>
    <property type="project" value="TreeGrafter"/>
</dbReference>
<keyword evidence="5" id="KW-0539">Nucleus</keyword>
<comment type="subcellular location">
    <subcellularLocation>
        <location evidence="1">Nucleus</location>
    </subcellularLocation>
</comment>
<dbReference type="HOGENOM" id="CLU_674549_0_0_1"/>
<feature type="compositionally biased region" description="Polar residues" evidence="7">
    <location>
        <begin position="315"/>
        <end position="327"/>
    </location>
</feature>
<dbReference type="PROSITE" id="PS50217">
    <property type="entry name" value="BZIP"/>
    <property type="match status" value="1"/>
</dbReference>
<feature type="region of interest" description="Disordered" evidence="7">
    <location>
        <begin position="314"/>
        <end position="382"/>
    </location>
</feature>
<evidence type="ECO:0000313" key="10">
    <source>
        <dbReference type="Proteomes" id="UP000008142"/>
    </source>
</evidence>
<keyword evidence="3" id="KW-0238">DNA-binding</keyword>
<dbReference type="OrthoDB" id="2257100at2759"/>
<keyword evidence="4" id="KW-0804">Transcription</keyword>
<dbReference type="Proteomes" id="UP000008142">
    <property type="component" value="Unassembled WGS sequence"/>
</dbReference>
<dbReference type="GO" id="GO:0005634">
    <property type="term" value="C:nucleus"/>
    <property type="evidence" value="ECO:0007669"/>
    <property type="project" value="UniProtKB-SubCell"/>
</dbReference>
<feature type="region of interest" description="Disordered" evidence="7">
    <location>
        <begin position="60"/>
        <end position="98"/>
    </location>
</feature>